<evidence type="ECO:0000313" key="6">
    <source>
        <dbReference type="Proteomes" id="UP000290365"/>
    </source>
</evidence>
<sequence>MTKRRLALEDKQGGQLNLIEGTRQGLELVSDKWTILIVFALKPGAKRLSDLQRGIEGISQKMLVQTLRKLERYGLVQRTVYPVVPPKVEYALTPLGETLLEPLYAICHWTDDHWREMQAAALQFAEKGRQDGA</sequence>
<name>A0A4P6JTX9_KTERU</name>
<evidence type="ECO:0000313" key="5">
    <source>
        <dbReference type="EMBL" id="QBD79059.1"/>
    </source>
</evidence>
<proteinExistence type="predicted"/>
<dbReference type="AlphaFoldDB" id="A0A4P6JTX9"/>
<dbReference type="KEGG" id="kbs:EPA93_24960"/>
<dbReference type="Proteomes" id="UP000290365">
    <property type="component" value="Chromosome"/>
</dbReference>
<dbReference type="PANTHER" id="PTHR33204:SF18">
    <property type="entry name" value="TRANSCRIPTIONAL REGULATORY PROTEIN"/>
    <property type="match status" value="1"/>
</dbReference>
<dbReference type="InterPro" id="IPR002577">
    <property type="entry name" value="HTH_HxlR"/>
</dbReference>
<reference evidence="5 6" key="1">
    <citation type="submission" date="2019-01" db="EMBL/GenBank/DDBJ databases">
        <title>Ktedonosporobacter rubrisoli SCAWS-G2.</title>
        <authorList>
            <person name="Huang Y."/>
            <person name="Yan B."/>
        </authorList>
    </citation>
    <scope>NUCLEOTIDE SEQUENCE [LARGE SCALE GENOMIC DNA]</scope>
    <source>
        <strain evidence="5 6">SCAWS-G2</strain>
    </source>
</reference>
<organism evidence="5 6">
    <name type="scientific">Ktedonosporobacter rubrisoli</name>
    <dbReference type="NCBI Taxonomy" id="2509675"/>
    <lineage>
        <taxon>Bacteria</taxon>
        <taxon>Bacillati</taxon>
        <taxon>Chloroflexota</taxon>
        <taxon>Ktedonobacteria</taxon>
        <taxon>Ktedonobacterales</taxon>
        <taxon>Ktedonosporobacteraceae</taxon>
        <taxon>Ktedonosporobacter</taxon>
    </lineage>
</organism>
<dbReference type="Gene3D" id="1.10.10.10">
    <property type="entry name" value="Winged helix-like DNA-binding domain superfamily/Winged helix DNA-binding domain"/>
    <property type="match status" value="1"/>
</dbReference>
<dbReference type="PANTHER" id="PTHR33204">
    <property type="entry name" value="TRANSCRIPTIONAL REGULATOR, MARR FAMILY"/>
    <property type="match status" value="1"/>
</dbReference>
<evidence type="ECO:0000256" key="1">
    <source>
        <dbReference type="ARBA" id="ARBA00023015"/>
    </source>
</evidence>
<dbReference type="InterPro" id="IPR036390">
    <property type="entry name" value="WH_DNA-bd_sf"/>
</dbReference>
<protein>
    <submittedName>
        <fullName evidence="5">Transcriptional regulator</fullName>
    </submittedName>
</protein>
<keyword evidence="1" id="KW-0805">Transcription regulation</keyword>
<evidence type="ECO:0000256" key="3">
    <source>
        <dbReference type="ARBA" id="ARBA00023163"/>
    </source>
</evidence>
<dbReference type="RefSeq" id="WP_129890112.1">
    <property type="nucleotide sequence ID" value="NZ_CP035758.1"/>
</dbReference>
<accession>A0A4P6JTX9</accession>
<dbReference type="GO" id="GO:0003677">
    <property type="term" value="F:DNA binding"/>
    <property type="evidence" value="ECO:0007669"/>
    <property type="project" value="UniProtKB-KW"/>
</dbReference>
<dbReference type="SUPFAM" id="SSF46785">
    <property type="entry name" value="Winged helix' DNA-binding domain"/>
    <property type="match status" value="1"/>
</dbReference>
<keyword evidence="6" id="KW-1185">Reference proteome</keyword>
<dbReference type="Pfam" id="PF01638">
    <property type="entry name" value="HxlR"/>
    <property type="match status" value="1"/>
</dbReference>
<dbReference type="EMBL" id="CP035758">
    <property type="protein sequence ID" value="QBD79059.1"/>
    <property type="molecule type" value="Genomic_DNA"/>
</dbReference>
<dbReference type="InterPro" id="IPR036388">
    <property type="entry name" value="WH-like_DNA-bd_sf"/>
</dbReference>
<dbReference type="PROSITE" id="PS51118">
    <property type="entry name" value="HTH_HXLR"/>
    <property type="match status" value="1"/>
</dbReference>
<evidence type="ECO:0000259" key="4">
    <source>
        <dbReference type="PROSITE" id="PS51118"/>
    </source>
</evidence>
<evidence type="ECO:0000256" key="2">
    <source>
        <dbReference type="ARBA" id="ARBA00023125"/>
    </source>
</evidence>
<feature type="domain" description="HTH hxlR-type" evidence="4">
    <location>
        <begin position="20"/>
        <end position="118"/>
    </location>
</feature>
<dbReference type="OrthoDB" id="9791143at2"/>
<keyword evidence="3" id="KW-0804">Transcription</keyword>
<gene>
    <name evidence="5" type="ORF">EPA93_24960</name>
</gene>
<keyword evidence="2" id="KW-0238">DNA-binding</keyword>